<dbReference type="EMBL" id="LR797505">
    <property type="protein sequence ID" value="CAB4221835.1"/>
    <property type="molecule type" value="Genomic_DNA"/>
</dbReference>
<name>A0A6J5QDA7_9CAUD</name>
<dbReference type="EMBL" id="LR796996">
    <property type="protein sequence ID" value="CAB4180387.1"/>
    <property type="molecule type" value="Genomic_DNA"/>
</dbReference>
<evidence type="ECO:0000313" key="4">
    <source>
        <dbReference type="EMBL" id="CAB4221835.1"/>
    </source>
</evidence>
<proteinExistence type="predicted"/>
<sequence length="89" mass="9880">MSDAATKHPEMVALREELQREKAELLESTAAMRERRTELQRLMVPYEKELRELTLAINSIERPRLAEIDNQVGALSRGVGGAAMSATGS</sequence>
<evidence type="ECO:0000313" key="1">
    <source>
        <dbReference type="EMBL" id="CAB4144856.1"/>
    </source>
</evidence>
<protein>
    <submittedName>
        <fullName evidence="2">Uncharacterized protein</fullName>
    </submittedName>
</protein>
<dbReference type="EMBL" id="LR797152">
    <property type="protein sequence ID" value="CAB4190598.1"/>
    <property type="molecule type" value="Genomic_DNA"/>
</dbReference>
<accession>A0A6J5QDA7</accession>
<evidence type="ECO:0000313" key="3">
    <source>
        <dbReference type="EMBL" id="CAB4190598.1"/>
    </source>
</evidence>
<evidence type="ECO:0000313" key="2">
    <source>
        <dbReference type="EMBL" id="CAB4180387.1"/>
    </source>
</evidence>
<gene>
    <name evidence="2" type="ORF">UFOVP1045_22</name>
    <name evidence="3" type="ORF">UFOVP1194_76</name>
    <name evidence="4" type="ORF">UFOVP1641_72</name>
    <name evidence="1" type="ORF">UFOVP466_75</name>
</gene>
<reference evidence="2" key="1">
    <citation type="submission" date="2020-05" db="EMBL/GenBank/DDBJ databases">
        <authorList>
            <person name="Chiriac C."/>
            <person name="Salcher M."/>
            <person name="Ghai R."/>
            <person name="Kavagutti S V."/>
        </authorList>
    </citation>
    <scope>NUCLEOTIDE SEQUENCE</scope>
</reference>
<organism evidence="2">
    <name type="scientific">uncultured Caudovirales phage</name>
    <dbReference type="NCBI Taxonomy" id="2100421"/>
    <lineage>
        <taxon>Viruses</taxon>
        <taxon>Duplodnaviria</taxon>
        <taxon>Heunggongvirae</taxon>
        <taxon>Uroviricota</taxon>
        <taxon>Caudoviricetes</taxon>
        <taxon>Peduoviridae</taxon>
        <taxon>Maltschvirus</taxon>
        <taxon>Maltschvirus maltsch</taxon>
    </lineage>
</organism>
<dbReference type="EMBL" id="LR796439">
    <property type="protein sequence ID" value="CAB4144856.1"/>
    <property type="molecule type" value="Genomic_DNA"/>
</dbReference>